<reference evidence="9 10" key="1">
    <citation type="submission" date="2019-07" db="EMBL/GenBank/DDBJ databases">
        <title>Genome assembly of two rare yeast pathogens: Diutina rugosa and Trichomonascus ciferrii.</title>
        <authorList>
            <person name="Mixao V."/>
            <person name="Saus E."/>
            <person name="Hansen A."/>
            <person name="Lass-Flor C."/>
            <person name="Gabaldon T."/>
        </authorList>
    </citation>
    <scope>NUCLEOTIDE SEQUENCE [LARGE SCALE GENOMIC DNA]</scope>
    <source>
        <strain evidence="9 10">CBS 613</strain>
    </source>
</reference>
<feature type="compositionally biased region" description="Polar residues" evidence="6">
    <location>
        <begin position="175"/>
        <end position="194"/>
    </location>
</feature>
<evidence type="ECO:0000256" key="3">
    <source>
        <dbReference type="ARBA" id="ARBA00022692"/>
    </source>
</evidence>
<dbReference type="InterPro" id="IPR004182">
    <property type="entry name" value="GRAM"/>
</dbReference>
<evidence type="ECO:0000256" key="2">
    <source>
        <dbReference type="ARBA" id="ARBA00006582"/>
    </source>
</evidence>
<feature type="compositionally biased region" description="Polar residues" evidence="6">
    <location>
        <begin position="124"/>
        <end position="133"/>
    </location>
</feature>
<evidence type="ECO:0000256" key="1">
    <source>
        <dbReference type="ARBA" id="ARBA00004167"/>
    </source>
</evidence>
<dbReference type="RefSeq" id="XP_034009977.1">
    <property type="nucleotide sequence ID" value="XM_034158177.1"/>
</dbReference>
<comment type="caution">
    <text evidence="9">The sequence shown here is derived from an EMBL/GenBank/DDBJ whole genome shotgun (WGS) entry which is preliminary data.</text>
</comment>
<dbReference type="Pfam" id="PF16016">
    <property type="entry name" value="VASt"/>
    <property type="match status" value="1"/>
</dbReference>
<feature type="compositionally biased region" description="Acidic residues" evidence="6">
    <location>
        <begin position="343"/>
        <end position="354"/>
    </location>
</feature>
<dbReference type="GO" id="GO:0005789">
    <property type="term" value="C:endoplasmic reticulum membrane"/>
    <property type="evidence" value="ECO:0007669"/>
    <property type="project" value="TreeGrafter"/>
</dbReference>
<sequence>MGLLKKRKHSSDVERSPTLSPTQQPSVSAPAAAVANGTGPTSDAIPPGSFLDLSAVDDSPIGLKQPSAIGANAQSTPTKPPRVPESQSTPNNTVIHHTPSGVGVVHTSTPTQSAPQVPSPPTPRTSNEPSTPKIQIDPPEMKKSDSGIISSIINAAHNAATMISNSMDEDRPKQDSGSLNSDPERNNSSFTNKLDSLLKPAAVTSSKSSLTEKDTSTVPSNQETITAPKEPSDSLAPNHSHASDVHFNSIRESPLQTIGSGDLTLEAFDQVQRDQQNLSPMPSRKSTSISRRSRAASPVGVRSPKLGAIDAASTTPAGNGAVANRVSTSNSVRSLERVKSDQSDDNDSIVDSEDERIPGATSDTDADVEGVEGQTPRKGRSMRRNKEFHQAFKQIPSSERLLDSFSCALTKDILVQGRMFVSKNYICFNSNILGWVTHLVIPLKEVIQIEKKSTAVLFPNGIVIKTLHQRYVFATFLNREHSFKVIRNAWHQVLNKNGDARTARARAGRKSIDSSASRIEGDSDDDYDSEADIDDDDHDETGSLISDDDMSSLEDTGHNSSSGGGASGGGDGWFGLPIVGPATHAATENGYTKKAGDTFIGDDILNCPLGVAFNCIFGTNTDAQQKFLEKGKNFDISKITALTKDNKERDFQYTKPLNAPIGPKQTRCIIHDKILQYDVNKVICVETITSSPDVPSGNSFKVRSTQYLSWADNNSTRLYTVTAIDWSGKSWIKGAIEKGSIDGQKESQKGVVEFINDLVADSKKGGGSSKKKAKTRSRRNTEAAEKAPEPVKVVVPKEQSLGEKINDVIDSVGKLVPIPMVPSYAVGLIVWGLVFFLGTMVVNSVFGLHREASSSGATIQVVPGETVMSQIRINDARFVVMPSVDTALNDPLLRKHQEQSLWQWLEERSQHHLKVNPEASEPRKQAERSLREQALVEVIEQTRNRLDDMAANLN</sequence>
<proteinExistence type="inferred from homology"/>
<feature type="compositionally biased region" description="Low complexity" evidence="6">
    <location>
        <begin position="23"/>
        <end position="35"/>
    </location>
</feature>
<dbReference type="SMART" id="SM00568">
    <property type="entry name" value="GRAM"/>
    <property type="match status" value="1"/>
</dbReference>
<dbReference type="Proteomes" id="UP000449547">
    <property type="component" value="Unassembled WGS sequence"/>
</dbReference>
<feature type="compositionally biased region" description="Polar residues" evidence="6">
    <location>
        <begin position="106"/>
        <end position="116"/>
    </location>
</feature>
<feature type="transmembrane region" description="Helical" evidence="7">
    <location>
        <begin position="824"/>
        <end position="846"/>
    </location>
</feature>
<dbReference type="InterPro" id="IPR051482">
    <property type="entry name" value="Cholesterol_transport"/>
</dbReference>
<evidence type="ECO:0000256" key="4">
    <source>
        <dbReference type="ARBA" id="ARBA00022989"/>
    </source>
</evidence>
<dbReference type="CDD" id="cd13220">
    <property type="entry name" value="PH-GRAM_GRAMDC"/>
    <property type="match status" value="1"/>
</dbReference>
<dbReference type="GO" id="GO:0120015">
    <property type="term" value="F:sterol transfer activity"/>
    <property type="evidence" value="ECO:0007669"/>
    <property type="project" value="TreeGrafter"/>
</dbReference>
<gene>
    <name evidence="9" type="ORF">DIURU_005219</name>
</gene>
<keyword evidence="3 7" id="KW-0812">Transmembrane</keyword>
<feature type="compositionally biased region" description="Polar residues" evidence="6">
    <location>
        <begin position="85"/>
        <end position="95"/>
    </location>
</feature>
<feature type="compositionally biased region" description="Low complexity" evidence="6">
    <location>
        <begin position="146"/>
        <end position="160"/>
    </location>
</feature>
<dbReference type="GO" id="GO:0005739">
    <property type="term" value="C:mitochondrion"/>
    <property type="evidence" value="ECO:0007669"/>
    <property type="project" value="TreeGrafter"/>
</dbReference>
<feature type="region of interest" description="Disordered" evidence="6">
    <location>
        <begin position="1"/>
        <end position="241"/>
    </location>
</feature>
<dbReference type="AlphaFoldDB" id="A0A642UIB9"/>
<keyword evidence="10" id="KW-1185">Reference proteome</keyword>
<dbReference type="InterPro" id="IPR031968">
    <property type="entry name" value="VASt"/>
</dbReference>
<feature type="domain" description="VASt" evidence="8">
    <location>
        <begin position="596"/>
        <end position="763"/>
    </location>
</feature>
<organism evidence="9 10">
    <name type="scientific">Diutina rugosa</name>
    <name type="common">Yeast</name>
    <name type="synonym">Candida rugosa</name>
    <dbReference type="NCBI Taxonomy" id="5481"/>
    <lineage>
        <taxon>Eukaryota</taxon>
        <taxon>Fungi</taxon>
        <taxon>Dikarya</taxon>
        <taxon>Ascomycota</taxon>
        <taxon>Saccharomycotina</taxon>
        <taxon>Pichiomycetes</taxon>
        <taxon>Debaryomycetaceae</taxon>
        <taxon>Diutina</taxon>
    </lineage>
</organism>
<comment type="subcellular location">
    <subcellularLocation>
        <location evidence="1">Membrane</location>
        <topology evidence="1">Single-pass membrane protein</topology>
    </subcellularLocation>
</comment>
<dbReference type="InterPro" id="IPR011993">
    <property type="entry name" value="PH-like_dom_sf"/>
</dbReference>
<feature type="region of interest" description="Disordered" evidence="6">
    <location>
        <begin position="763"/>
        <end position="790"/>
    </location>
</feature>
<dbReference type="VEuPathDB" id="FungiDB:DIURU_005219"/>
<keyword evidence="4 7" id="KW-1133">Transmembrane helix</keyword>
<evidence type="ECO:0000256" key="7">
    <source>
        <dbReference type="SAM" id="Phobius"/>
    </source>
</evidence>
<feature type="compositionally biased region" description="Polar residues" evidence="6">
    <location>
        <begin position="216"/>
        <end position="225"/>
    </location>
</feature>
<feature type="compositionally biased region" description="Acidic residues" evidence="6">
    <location>
        <begin position="522"/>
        <end position="539"/>
    </location>
</feature>
<dbReference type="PANTHER" id="PTHR23319">
    <property type="entry name" value="GRAM DOMAIN CONTAINING 1B, ISOFORM E"/>
    <property type="match status" value="1"/>
</dbReference>
<dbReference type="Gene3D" id="2.30.29.30">
    <property type="entry name" value="Pleckstrin-homology domain (PH domain)/Phosphotyrosine-binding domain (PTB)"/>
    <property type="match status" value="1"/>
</dbReference>
<dbReference type="GO" id="GO:0032541">
    <property type="term" value="C:cortical endoplasmic reticulum"/>
    <property type="evidence" value="ECO:0007669"/>
    <property type="project" value="TreeGrafter"/>
</dbReference>
<evidence type="ECO:0000256" key="5">
    <source>
        <dbReference type="ARBA" id="ARBA00023136"/>
    </source>
</evidence>
<comment type="similarity">
    <text evidence="2">Belongs to the YSP2 family.</text>
</comment>
<dbReference type="GO" id="GO:0005886">
    <property type="term" value="C:plasma membrane"/>
    <property type="evidence" value="ECO:0007669"/>
    <property type="project" value="TreeGrafter"/>
</dbReference>
<dbReference type="GO" id="GO:0032366">
    <property type="term" value="P:intracellular sterol transport"/>
    <property type="evidence" value="ECO:0007669"/>
    <property type="project" value="TreeGrafter"/>
</dbReference>
<evidence type="ECO:0000313" key="9">
    <source>
        <dbReference type="EMBL" id="KAA8897440.1"/>
    </source>
</evidence>
<feature type="compositionally biased region" description="Basic residues" evidence="6">
    <location>
        <begin position="769"/>
        <end position="778"/>
    </location>
</feature>
<dbReference type="PANTHER" id="PTHR23319:SF36">
    <property type="entry name" value="MEMBRANE-ANCHORED LIPID-BINDING PROTEIN LAM4-RELATED"/>
    <property type="match status" value="1"/>
</dbReference>
<feature type="compositionally biased region" description="Basic and acidic residues" evidence="6">
    <location>
        <begin position="779"/>
        <end position="789"/>
    </location>
</feature>
<dbReference type="OMA" id="SFEFRGM"/>
<feature type="region of interest" description="Disordered" evidence="6">
    <location>
        <begin position="505"/>
        <end position="567"/>
    </location>
</feature>
<evidence type="ECO:0000256" key="6">
    <source>
        <dbReference type="SAM" id="MobiDB-lite"/>
    </source>
</evidence>
<dbReference type="OrthoDB" id="2162691at2759"/>
<name>A0A642UIB9_DIURU</name>
<keyword evidence="5 7" id="KW-0472">Membrane</keyword>
<feature type="region of interest" description="Disordered" evidence="6">
    <location>
        <begin position="273"/>
        <end position="383"/>
    </location>
</feature>
<dbReference type="GO" id="GO:0140268">
    <property type="term" value="C:endoplasmic reticulum-plasma membrane contact site"/>
    <property type="evidence" value="ECO:0007669"/>
    <property type="project" value="TreeGrafter"/>
</dbReference>
<protein>
    <recommendedName>
        <fullName evidence="8">VASt domain-containing protein</fullName>
    </recommendedName>
</protein>
<dbReference type="PROSITE" id="PS51778">
    <property type="entry name" value="VAST"/>
    <property type="match status" value="1"/>
</dbReference>
<dbReference type="Pfam" id="PF02893">
    <property type="entry name" value="GRAM"/>
    <property type="match status" value="1"/>
</dbReference>
<dbReference type="GeneID" id="54783870"/>
<evidence type="ECO:0000313" key="10">
    <source>
        <dbReference type="Proteomes" id="UP000449547"/>
    </source>
</evidence>
<accession>A0A642UIB9</accession>
<evidence type="ECO:0000259" key="8">
    <source>
        <dbReference type="PROSITE" id="PS51778"/>
    </source>
</evidence>
<dbReference type="GO" id="GO:0032934">
    <property type="term" value="F:sterol binding"/>
    <property type="evidence" value="ECO:0007669"/>
    <property type="project" value="TreeGrafter"/>
</dbReference>
<dbReference type="EMBL" id="SWFT01000157">
    <property type="protein sequence ID" value="KAA8897440.1"/>
    <property type="molecule type" value="Genomic_DNA"/>
</dbReference>